<protein>
    <submittedName>
        <fullName evidence="2">Uncharacterized protein</fullName>
    </submittedName>
</protein>
<keyword evidence="1" id="KW-0732">Signal</keyword>
<feature type="signal peptide" evidence="1">
    <location>
        <begin position="1"/>
        <end position="25"/>
    </location>
</feature>
<keyword evidence="3" id="KW-1185">Reference proteome</keyword>
<dbReference type="AlphaFoldDB" id="A0A8J8SF64"/>
<dbReference type="RefSeq" id="WP_212696760.1">
    <property type="nucleotide sequence ID" value="NZ_CP058649.1"/>
</dbReference>
<dbReference type="KEGG" id="vpy:HZI73_02895"/>
<organism evidence="2 3">
    <name type="scientific">Vallitalea pronyensis</name>
    <dbReference type="NCBI Taxonomy" id="1348613"/>
    <lineage>
        <taxon>Bacteria</taxon>
        <taxon>Bacillati</taxon>
        <taxon>Bacillota</taxon>
        <taxon>Clostridia</taxon>
        <taxon>Lachnospirales</taxon>
        <taxon>Vallitaleaceae</taxon>
        <taxon>Vallitalea</taxon>
    </lineage>
</organism>
<gene>
    <name evidence="2" type="ORF">HZI73_02895</name>
</gene>
<feature type="chain" id="PRO_5035195505" evidence="1">
    <location>
        <begin position="26"/>
        <end position="230"/>
    </location>
</feature>
<name>A0A8J8SF64_9FIRM</name>
<proteinExistence type="predicted"/>
<sequence>MCKKYIRLFIISMFIAFCVPIIACAAPEPANGDMEEKEESFLAYFDIHDDILDILDGGKQVDDKIADALQEDDINTFTYLNLNKGFRKIEKTNDNESAHAGYFQVAPTFSDTKDISGEGEENTVVGIMVCKIDEDNTLKPTFFTERQKIGPSKLYNESIELKSIGGNMIILAVKKGEKCEHKVYYINRKKADTKELLENIDVGFDVEDDNEQDNTFDSFFKEYTDDNQAE</sequence>
<dbReference type="Proteomes" id="UP000683246">
    <property type="component" value="Chromosome"/>
</dbReference>
<evidence type="ECO:0000313" key="2">
    <source>
        <dbReference type="EMBL" id="QUI21295.1"/>
    </source>
</evidence>
<evidence type="ECO:0000256" key="1">
    <source>
        <dbReference type="SAM" id="SignalP"/>
    </source>
</evidence>
<reference evidence="2" key="1">
    <citation type="submission" date="2020-07" db="EMBL/GenBank/DDBJ databases">
        <title>Vallitalea pronyensis genome.</title>
        <authorList>
            <person name="Postec A."/>
        </authorList>
    </citation>
    <scope>NUCLEOTIDE SEQUENCE</scope>
    <source>
        <strain evidence="2">FatNI3</strain>
    </source>
</reference>
<dbReference type="EMBL" id="CP058649">
    <property type="protein sequence ID" value="QUI21295.1"/>
    <property type="molecule type" value="Genomic_DNA"/>
</dbReference>
<accession>A0A8J8SF64</accession>
<evidence type="ECO:0000313" key="3">
    <source>
        <dbReference type="Proteomes" id="UP000683246"/>
    </source>
</evidence>